<dbReference type="RefSeq" id="WP_098266960.1">
    <property type="nucleotide sequence ID" value="NZ_JBNKII010000005.1"/>
</dbReference>
<proteinExistence type="predicted"/>
<reference evidence="1 2" key="1">
    <citation type="submission" date="2017-09" db="EMBL/GenBank/DDBJ databases">
        <title>Large-scale bioinformatics analysis of Bacillus genomes uncovers conserved roles of natural products in bacterial physiology.</title>
        <authorList>
            <consortium name="Agbiome Team Llc"/>
            <person name="Bleich R.M."/>
            <person name="Grubbs K.J."/>
            <person name="Santa Maria K.C."/>
            <person name="Allen S.E."/>
            <person name="Farag S."/>
            <person name="Shank E.A."/>
            <person name="Bowers A."/>
        </authorList>
    </citation>
    <scope>NUCLEOTIDE SEQUENCE [LARGE SCALE GENOMIC DNA]</scope>
    <source>
        <strain evidence="1 2">AFS002368</strain>
    </source>
</reference>
<comment type="caution">
    <text evidence="1">The sequence shown here is derived from an EMBL/GenBank/DDBJ whole genome shotgun (WGS) entry which is preliminary data.</text>
</comment>
<dbReference type="EMBL" id="NTZF01000005">
    <property type="protein sequence ID" value="PES97433.1"/>
    <property type="molecule type" value="Genomic_DNA"/>
</dbReference>
<evidence type="ECO:0008006" key="3">
    <source>
        <dbReference type="Google" id="ProtNLM"/>
    </source>
</evidence>
<dbReference type="Proteomes" id="UP000220900">
    <property type="component" value="Unassembled WGS sequence"/>
</dbReference>
<organism evidence="1 2">
    <name type="scientific">Bacillus cereus</name>
    <dbReference type="NCBI Taxonomy" id="1396"/>
    <lineage>
        <taxon>Bacteria</taxon>
        <taxon>Bacillati</taxon>
        <taxon>Bacillota</taxon>
        <taxon>Bacilli</taxon>
        <taxon>Bacillales</taxon>
        <taxon>Bacillaceae</taxon>
        <taxon>Bacillus</taxon>
        <taxon>Bacillus cereus group</taxon>
    </lineage>
</organism>
<evidence type="ECO:0000313" key="1">
    <source>
        <dbReference type="EMBL" id="PES97433.1"/>
    </source>
</evidence>
<evidence type="ECO:0000313" key="2">
    <source>
        <dbReference type="Proteomes" id="UP000220900"/>
    </source>
</evidence>
<dbReference type="AlphaFoldDB" id="A0A2B2GF55"/>
<accession>A0A2B2GF55</accession>
<protein>
    <recommendedName>
        <fullName evidence="3">Group-specific protein</fullName>
    </recommendedName>
</protein>
<name>A0A2B2GF55_BACCE</name>
<gene>
    <name evidence="1" type="ORF">CN491_05005</name>
</gene>
<sequence>MSKNAKVLLRQIEIVIEIKKNKQKEKEDPFYEDLLKRLNRLANYLQSNDYTNDGLESHRIKGAVRAYTDTGLVKSFDDPLLIELDKLETMLNEN</sequence>